<protein>
    <recommendedName>
        <fullName evidence="3">Helitron helicase-like domain-containing protein</fullName>
    </recommendedName>
</protein>
<evidence type="ECO:0008006" key="3">
    <source>
        <dbReference type="Google" id="ProtNLM"/>
    </source>
</evidence>
<dbReference type="STRING" id="3818.A0A445C6R9"/>
<dbReference type="AlphaFoldDB" id="A0A445C6R9"/>
<evidence type="ECO:0000313" key="1">
    <source>
        <dbReference type="EMBL" id="RYR46624.1"/>
    </source>
</evidence>
<dbReference type="PANTHER" id="PTHR10492">
    <property type="match status" value="1"/>
</dbReference>
<proteinExistence type="predicted"/>
<dbReference type="PANTHER" id="PTHR10492:SF57">
    <property type="entry name" value="ATP-DEPENDENT DNA HELICASE"/>
    <property type="match status" value="1"/>
</dbReference>
<keyword evidence="2" id="KW-1185">Reference proteome</keyword>
<dbReference type="EMBL" id="SDMP01000007">
    <property type="protein sequence ID" value="RYR46624.1"/>
    <property type="molecule type" value="Genomic_DNA"/>
</dbReference>
<dbReference type="Proteomes" id="UP000289738">
    <property type="component" value="Chromosome A07"/>
</dbReference>
<comment type="caution">
    <text evidence="1">The sequence shown here is derived from an EMBL/GenBank/DDBJ whole genome shotgun (WGS) entry which is preliminary data.</text>
</comment>
<name>A0A445C6R9_ARAHY</name>
<evidence type="ECO:0000313" key="2">
    <source>
        <dbReference type="Proteomes" id="UP000289738"/>
    </source>
</evidence>
<organism evidence="1 2">
    <name type="scientific">Arachis hypogaea</name>
    <name type="common">Peanut</name>
    <dbReference type="NCBI Taxonomy" id="3818"/>
    <lineage>
        <taxon>Eukaryota</taxon>
        <taxon>Viridiplantae</taxon>
        <taxon>Streptophyta</taxon>
        <taxon>Embryophyta</taxon>
        <taxon>Tracheophyta</taxon>
        <taxon>Spermatophyta</taxon>
        <taxon>Magnoliopsida</taxon>
        <taxon>eudicotyledons</taxon>
        <taxon>Gunneridae</taxon>
        <taxon>Pentapetalae</taxon>
        <taxon>rosids</taxon>
        <taxon>fabids</taxon>
        <taxon>Fabales</taxon>
        <taxon>Fabaceae</taxon>
        <taxon>Papilionoideae</taxon>
        <taxon>50 kb inversion clade</taxon>
        <taxon>dalbergioids sensu lato</taxon>
        <taxon>Dalbergieae</taxon>
        <taxon>Pterocarpus clade</taxon>
        <taxon>Arachis</taxon>
    </lineage>
</organism>
<sequence>MMQMINSFYNDILDICNLFTKTFRSTSDRFRNGRTSEIKLRLIRKRKEDGRVYNLPTVSGVIIIIDGFRNGIMTPMQYGIDSTKKRKTISMRELFSFLIQIRVDKYPTQPTKKIRVDKYSTLHESLIRVKLILLQLDRGLSYQIASQVTRGTCVTTTKILLQYASMQGTLDLLFTNVCIVEFQKRGLPHVHILLFIHPLYKPKSPVDIDKLISTEILDKFKRLKVYATVKKFIVYGQHGRYNNNSPCMSNGRSSKYYPKVYPANEAGFPKYRRSDNKMIIMNKDVVLGNSYIVLYNLALLLKYRCHINVEHTSHVYNKIIAFFYQTKTEGEIE</sequence>
<gene>
    <name evidence="1" type="ORF">Ahy_A07g032375</name>
</gene>
<reference evidence="1 2" key="1">
    <citation type="submission" date="2019-01" db="EMBL/GenBank/DDBJ databases">
        <title>Sequencing of cultivated peanut Arachis hypogaea provides insights into genome evolution and oil improvement.</title>
        <authorList>
            <person name="Chen X."/>
        </authorList>
    </citation>
    <scope>NUCLEOTIDE SEQUENCE [LARGE SCALE GENOMIC DNA]</scope>
    <source>
        <strain evidence="2">cv. Fuhuasheng</strain>
        <tissue evidence="1">Leaves</tissue>
    </source>
</reference>
<accession>A0A445C6R9</accession>